<sequence>MSASFDSFIPEGDQNDPTMLHVQHDHASPTSHPFVDDDNRQNALHLEEKEKREKEMRNQIINEADEYIRAFMRRAAEL</sequence>
<accession>A0A6N2M408</accession>
<name>A0A6N2M408_SALVM</name>
<reference evidence="2" key="1">
    <citation type="submission" date="2019-03" db="EMBL/GenBank/DDBJ databases">
        <authorList>
            <person name="Mank J."/>
            <person name="Almeida P."/>
        </authorList>
    </citation>
    <scope>NUCLEOTIDE SEQUENCE</scope>
    <source>
        <strain evidence="2">78183</strain>
    </source>
</reference>
<evidence type="ECO:0000256" key="1">
    <source>
        <dbReference type="SAM" id="MobiDB-lite"/>
    </source>
</evidence>
<feature type="region of interest" description="Disordered" evidence="1">
    <location>
        <begin position="1"/>
        <end position="39"/>
    </location>
</feature>
<proteinExistence type="predicted"/>
<gene>
    <name evidence="2" type="ORF">SVIM_LOCUS272607</name>
</gene>
<organism evidence="2">
    <name type="scientific">Salix viminalis</name>
    <name type="common">Common osier</name>
    <name type="synonym">Basket willow</name>
    <dbReference type="NCBI Taxonomy" id="40686"/>
    <lineage>
        <taxon>Eukaryota</taxon>
        <taxon>Viridiplantae</taxon>
        <taxon>Streptophyta</taxon>
        <taxon>Embryophyta</taxon>
        <taxon>Tracheophyta</taxon>
        <taxon>Spermatophyta</taxon>
        <taxon>Magnoliopsida</taxon>
        <taxon>eudicotyledons</taxon>
        <taxon>Gunneridae</taxon>
        <taxon>Pentapetalae</taxon>
        <taxon>rosids</taxon>
        <taxon>fabids</taxon>
        <taxon>Malpighiales</taxon>
        <taxon>Salicaceae</taxon>
        <taxon>Saliceae</taxon>
        <taxon>Salix</taxon>
    </lineage>
</organism>
<evidence type="ECO:0000313" key="2">
    <source>
        <dbReference type="EMBL" id="VFU44382.1"/>
    </source>
</evidence>
<dbReference type="AlphaFoldDB" id="A0A6N2M408"/>
<protein>
    <submittedName>
        <fullName evidence="2">Uncharacterized protein</fullName>
    </submittedName>
</protein>
<dbReference type="EMBL" id="CAADRP010001597">
    <property type="protein sequence ID" value="VFU44382.1"/>
    <property type="molecule type" value="Genomic_DNA"/>
</dbReference>